<proteinExistence type="inferred from homology"/>
<evidence type="ECO:0000256" key="5">
    <source>
        <dbReference type="ARBA" id="ARBA00022989"/>
    </source>
</evidence>
<evidence type="ECO:0000256" key="4">
    <source>
        <dbReference type="ARBA" id="ARBA00022801"/>
    </source>
</evidence>
<comment type="similarity">
    <text evidence="2">Belongs to the peptidase S54 family.</text>
</comment>
<gene>
    <name evidence="10" type="ORF">CC78DRAFT_566635</name>
</gene>
<dbReference type="PANTHER" id="PTHR43731:SF14">
    <property type="entry name" value="PRESENILIN-ASSOCIATED RHOMBOID-LIKE PROTEIN, MITOCHONDRIAL"/>
    <property type="match status" value="1"/>
</dbReference>
<comment type="caution">
    <text evidence="10">The sequence shown here is derived from an EMBL/GenBank/DDBJ whole genome shotgun (WGS) entry which is preliminary data.</text>
</comment>
<evidence type="ECO:0000313" key="11">
    <source>
        <dbReference type="Proteomes" id="UP000800093"/>
    </source>
</evidence>
<dbReference type="GO" id="GO:0006465">
    <property type="term" value="P:signal peptide processing"/>
    <property type="evidence" value="ECO:0007669"/>
    <property type="project" value="TreeGrafter"/>
</dbReference>
<sequence length="610" mass="67755">MSSALPAAFLRPSCAALRTSVPITQQWNAVTLAFARRFCAQQSFPPSSGPSTILAALQSRPPPLAAGQCRPFSSSLRASASVSKPAASAPPPPKGKHQQTRVVKIGLLPTGDVDAATIKSIFGKTVSMQDGNHVLRILHHRRVSGSLADYGVANLGHRYRHVSSALAMKGLEWLRKAFPIDEARAAEEWAEKEANRISYELWLTDPENADSKYNDPARVFQAQQRKMEEEQEHEEQRIGMLYVGPSQIERHVEEQRKERLEAMARKAEEREKKEKEDEEKLATGEWVRTPGGTGLMRPGQKTYLDPFGREHIDRRDEYQKYYQKKAETPFKSEEEMLNSTTLTQRLLPMTVFVFFVCILSFGLGHYYIPPDPEYRLWPDLSPTTATLAGLVALNFVGCALWRVSPLWPLMTRFMMHVPGYPRAFQAVGNVFSHVQYEHLLGNMMFLVLVGSVCHDMVGRGVFLGTYISAGAVGTLVSLYWANLGAGNISAHSVGASAAIWGVATLYCLLTEKDRIKIPFVKDQEVGFYPKMLLGAFVAMEIYTMLKGRTTMDHASHIGGFLTGMAVAGFMHKTGFRARDRSAAVDVGAMVRDEAVQVKEGVKSAVKTDDK</sequence>
<evidence type="ECO:0000256" key="2">
    <source>
        <dbReference type="ARBA" id="ARBA00009045"/>
    </source>
</evidence>
<protein>
    <recommendedName>
        <fullName evidence="9">Peptidase S54 rhomboid domain-containing protein</fullName>
    </recommendedName>
</protein>
<accession>A0A9P4N633</accession>
<evidence type="ECO:0000313" key="10">
    <source>
        <dbReference type="EMBL" id="KAF2266923.1"/>
    </source>
</evidence>
<dbReference type="Pfam" id="PF01694">
    <property type="entry name" value="Rhomboid"/>
    <property type="match status" value="1"/>
</dbReference>
<keyword evidence="4" id="KW-0378">Hydrolase</keyword>
<dbReference type="GO" id="GO:0004252">
    <property type="term" value="F:serine-type endopeptidase activity"/>
    <property type="evidence" value="ECO:0007669"/>
    <property type="project" value="InterPro"/>
</dbReference>
<dbReference type="InterPro" id="IPR050925">
    <property type="entry name" value="Rhomboid_protease_S54"/>
</dbReference>
<feature type="transmembrane region" description="Helical" evidence="8">
    <location>
        <begin position="488"/>
        <end position="509"/>
    </location>
</feature>
<reference evidence="11" key="1">
    <citation type="journal article" date="2020" name="Stud. Mycol.">
        <title>101 Dothideomycetes genomes: A test case for predicting lifestyles and emergence of pathogens.</title>
        <authorList>
            <person name="Haridas S."/>
            <person name="Albert R."/>
            <person name="Binder M."/>
            <person name="Bloem J."/>
            <person name="LaButti K."/>
            <person name="Salamov A."/>
            <person name="Andreopoulos B."/>
            <person name="Baker S."/>
            <person name="Barry K."/>
            <person name="Bills G."/>
            <person name="Bluhm B."/>
            <person name="Cannon C."/>
            <person name="Castanera R."/>
            <person name="Culley D."/>
            <person name="Daum C."/>
            <person name="Ezra D."/>
            <person name="Gonzalez J."/>
            <person name="Henrissat B."/>
            <person name="Kuo A."/>
            <person name="Liang C."/>
            <person name="Lipzen A."/>
            <person name="Lutzoni F."/>
            <person name="Magnuson J."/>
            <person name="Mondo S."/>
            <person name="Nolan M."/>
            <person name="Ohm R."/>
            <person name="Pangilinan J."/>
            <person name="Park H.-J."/>
            <person name="Ramirez L."/>
            <person name="Alfaro M."/>
            <person name="Sun H."/>
            <person name="Tritt A."/>
            <person name="Yoshinaga Y."/>
            <person name="Zwiers L.-H."/>
            <person name="Turgeon B."/>
            <person name="Goodwin S."/>
            <person name="Spatafora J."/>
            <person name="Crous P."/>
            <person name="Grigoriev I."/>
        </authorList>
    </citation>
    <scope>NUCLEOTIDE SEQUENCE [LARGE SCALE GENOMIC DNA]</scope>
    <source>
        <strain evidence="11">CBS 304.66</strain>
    </source>
</reference>
<feature type="transmembrane region" description="Helical" evidence="8">
    <location>
        <begin position="461"/>
        <end position="482"/>
    </location>
</feature>
<evidence type="ECO:0000256" key="3">
    <source>
        <dbReference type="ARBA" id="ARBA00022692"/>
    </source>
</evidence>
<feature type="transmembrane region" description="Helical" evidence="8">
    <location>
        <begin position="380"/>
        <end position="403"/>
    </location>
</feature>
<feature type="region of interest" description="Disordered" evidence="7">
    <location>
        <begin position="262"/>
        <end position="281"/>
    </location>
</feature>
<dbReference type="OrthoDB" id="10260614at2759"/>
<dbReference type="GO" id="GO:0016020">
    <property type="term" value="C:membrane"/>
    <property type="evidence" value="ECO:0007669"/>
    <property type="project" value="UniProtKB-SubCell"/>
</dbReference>
<dbReference type="Proteomes" id="UP000800093">
    <property type="component" value="Unassembled WGS sequence"/>
</dbReference>
<evidence type="ECO:0000256" key="6">
    <source>
        <dbReference type="ARBA" id="ARBA00023136"/>
    </source>
</evidence>
<feature type="transmembrane region" description="Helical" evidence="8">
    <location>
        <begin position="346"/>
        <end position="368"/>
    </location>
</feature>
<evidence type="ECO:0000256" key="1">
    <source>
        <dbReference type="ARBA" id="ARBA00004141"/>
    </source>
</evidence>
<dbReference type="InterPro" id="IPR022764">
    <property type="entry name" value="Peptidase_S54_rhomboid_dom"/>
</dbReference>
<evidence type="ECO:0000259" key="9">
    <source>
        <dbReference type="Pfam" id="PF01694"/>
    </source>
</evidence>
<organism evidence="10 11">
    <name type="scientific">Lojkania enalia</name>
    <dbReference type="NCBI Taxonomy" id="147567"/>
    <lineage>
        <taxon>Eukaryota</taxon>
        <taxon>Fungi</taxon>
        <taxon>Dikarya</taxon>
        <taxon>Ascomycota</taxon>
        <taxon>Pezizomycotina</taxon>
        <taxon>Dothideomycetes</taxon>
        <taxon>Pleosporomycetidae</taxon>
        <taxon>Pleosporales</taxon>
        <taxon>Pleosporales incertae sedis</taxon>
        <taxon>Lojkania</taxon>
    </lineage>
</organism>
<dbReference type="Gene3D" id="1.20.1540.10">
    <property type="entry name" value="Rhomboid-like"/>
    <property type="match status" value="1"/>
</dbReference>
<comment type="subcellular location">
    <subcellularLocation>
        <location evidence="1">Membrane</location>
        <topology evidence="1">Multi-pass membrane protein</topology>
    </subcellularLocation>
</comment>
<dbReference type="PANTHER" id="PTHR43731">
    <property type="entry name" value="RHOMBOID PROTEASE"/>
    <property type="match status" value="1"/>
</dbReference>
<keyword evidence="11" id="KW-1185">Reference proteome</keyword>
<dbReference type="SUPFAM" id="SSF144091">
    <property type="entry name" value="Rhomboid-like"/>
    <property type="match status" value="1"/>
</dbReference>
<evidence type="ECO:0000256" key="7">
    <source>
        <dbReference type="SAM" id="MobiDB-lite"/>
    </source>
</evidence>
<keyword evidence="3 8" id="KW-0812">Transmembrane</keyword>
<feature type="domain" description="Peptidase S54 rhomboid" evidence="9">
    <location>
        <begin position="425"/>
        <end position="571"/>
    </location>
</feature>
<name>A0A9P4N633_9PLEO</name>
<dbReference type="EMBL" id="ML986595">
    <property type="protein sequence ID" value="KAF2266923.1"/>
    <property type="molecule type" value="Genomic_DNA"/>
</dbReference>
<feature type="region of interest" description="Disordered" evidence="7">
    <location>
        <begin position="80"/>
        <end position="100"/>
    </location>
</feature>
<evidence type="ECO:0000256" key="8">
    <source>
        <dbReference type="SAM" id="Phobius"/>
    </source>
</evidence>
<keyword evidence="6 8" id="KW-0472">Membrane</keyword>
<dbReference type="AlphaFoldDB" id="A0A9P4N633"/>
<keyword evidence="5 8" id="KW-1133">Transmembrane helix</keyword>
<dbReference type="InterPro" id="IPR035952">
    <property type="entry name" value="Rhomboid-like_sf"/>
</dbReference>